<gene>
    <name evidence="1" type="ORF">IT41_19210</name>
</gene>
<dbReference type="EMBL" id="JRKN01000058">
    <property type="protein sequence ID" value="KGJ01805.1"/>
    <property type="molecule type" value="Genomic_DNA"/>
</dbReference>
<dbReference type="eggNOG" id="COG3505">
    <property type="taxonomic scope" value="Bacteria"/>
</dbReference>
<accession>A0A099ETR4</accession>
<comment type="caution">
    <text evidence="1">The sequence shown here is derived from an EMBL/GenBank/DDBJ whole genome shotgun (WGS) entry which is preliminary data.</text>
</comment>
<reference evidence="1 2" key="2">
    <citation type="submission" date="2014-10" db="EMBL/GenBank/DDBJ databases">
        <title>Paracoccus sanguinis sp. nov., isolated from clinical specimens of New York State patients.</title>
        <authorList>
            <person name="Mingle L.A."/>
            <person name="Cole J.A."/>
            <person name="Lapierre P."/>
            <person name="Musser K.A."/>
        </authorList>
    </citation>
    <scope>NUCLEOTIDE SEQUENCE [LARGE SCALE GENOMIC DNA]</scope>
    <source>
        <strain evidence="1 2">JCM 14014</strain>
    </source>
</reference>
<dbReference type="Pfam" id="PF02534">
    <property type="entry name" value="T4SS-DNA_transf"/>
    <property type="match status" value="1"/>
</dbReference>
<reference evidence="1 2" key="1">
    <citation type="submission" date="2014-09" db="EMBL/GenBank/DDBJ databases">
        <authorList>
            <person name="McGinnis J.M."/>
            <person name="Wolfgang W.J."/>
        </authorList>
    </citation>
    <scope>NUCLEOTIDE SEQUENCE [LARGE SCALE GENOMIC DNA]</scope>
    <source>
        <strain evidence="1 2">JCM 14014</strain>
    </source>
</reference>
<dbReference type="GO" id="GO:0016020">
    <property type="term" value="C:membrane"/>
    <property type="evidence" value="ECO:0007669"/>
    <property type="project" value="InterPro"/>
</dbReference>
<proteinExistence type="predicted"/>
<evidence type="ECO:0000313" key="2">
    <source>
        <dbReference type="Proteomes" id="UP000029846"/>
    </source>
</evidence>
<dbReference type="AlphaFoldDB" id="A0A099ETR4"/>
<evidence type="ECO:0000313" key="1">
    <source>
        <dbReference type="EMBL" id="KGJ01805.1"/>
    </source>
</evidence>
<name>A0A099ETR4_9RHOB</name>
<organism evidence="1 2">
    <name type="scientific">Paracoccus halophilus</name>
    <dbReference type="NCBI Taxonomy" id="376733"/>
    <lineage>
        <taxon>Bacteria</taxon>
        <taxon>Pseudomonadati</taxon>
        <taxon>Pseudomonadota</taxon>
        <taxon>Alphaproteobacteria</taxon>
        <taxon>Rhodobacterales</taxon>
        <taxon>Paracoccaceae</taxon>
        <taxon>Paracoccus</taxon>
    </lineage>
</organism>
<sequence length="328" mass="35281">MTTTFQVDDIIMIMHIDAYAALYLKSLEADAVIAVMAELEKIATLFLQTDDASASSFLPNSRSIFVACGILAYEQGELTLGRIHKLAFGGAGDNNAKFAGYAKTVKDRSAKLIFQQLAATTEKTLSAYVSVLASAGMQAWANPHTCAVTDASDFDFSTFRKKPQTVYEARPRPISRVPRPLGEVMALTGEGFGNDLGSGLLRDLANIRSGAGKALLILGVDRHRHVMVPKGFEATGHAVPAFSQHVLIGLGGITGTAPLFQIPPHQLACAIIADRHEGVGNNHVDWQVQFIEHAGESAGRIVLDGEHMPDAVRHYAPGDNRPRVTNTH</sequence>
<dbReference type="STRING" id="376733.SAMN04487972_1586"/>
<keyword evidence="2" id="KW-1185">Reference proteome</keyword>
<dbReference type="Proteomes" id="UP000029846">
    <property type="component" value="Unassembled WGS sequence"/>
</dbReference>
<dbReference type="InterPro" id="IPR003688">
    <property type="entry name" value="TraG/VirD4"/>
</dbReference>
<protein>
    <submittedName>
        <fullName evidence="1">Uncharacterized protein</fullName>
    </submittedName>
</protein>